<evidence type="ECO:0000313" key="1">
    <source>
        <dbReference type="EMBL" id="PQL91019.1"/>
    </source>
</evidence>
<dbReference type="InterPro" id="IPR011990">
    <property type="entry name" value="TPR-like_helical_dom_sf"/>
</dbReference>
<protein>
    <recommendedName>
        <fullName evidence="3">Tetratricopeptide repeat protein</fullName>
    </recommendedName>
</protein>
<gene>
    <name evidence="1" type="ORF">C4S77_09180</name>
</gene>
<comment type="caution">
    <text evidence="1">The sequence shown here is derived from an EMBL/GenBank/DDBJ whole genome shotgun (WGS) entry which is preliminary data.</text>
</comment>
<reference evidence="1 2" key="1">
    <citation type="submission" date="2018-02" db="EMBL/GenBank/DDBJ databases">
        <title>Genome sequences of Apibacter spp., gut symbionts of Asian honey bees.</title>
        <authorList>
            <person name="Kwong W.K."/>
            <person name="Steele M.I."/>
            <person name="Moran N.A."/>
        </authorList>
    </citation>
    <scope>NUCLEOTIDE SEQUENCE [LARGE SCALE GENOMIC DNA]</scope>
    <source>
        <strain evidence="2">wkB301</strain>
    </source>
</reference>
<name>A0A2S8A8X1_9FLAO</name>
<organism evidence="1 2">
    <name type="scientific">Apibacter adventoris</name>
    <dbReference type="NCBI Taxonomy" id="1679466"/>
    <lineage>
        <taxon>Bacteria</taxon>
        <taxon>Pseudomonadati</taxon>
        <taxon>Bacteroidota</taxon>
        <taxon>Flavobacteriia</taxon>
        <taxon>Flavobacteriales</taxon>
        <taxon>Weeksellaceae</taxon>
        <taxon>Apibacter</taxon>
    </lineage>
</organism>
<evidence type="ECO:0000313" key="2">
    <source>
        <dbReference type="Proteomes" id="UP000238042"/>
    </source>
</evidence>
<dbReference type="SUPFAM" id="SSF48452">
    <property type="entry name" value="TPR-like"/>
    <property type="match status" value="1"/>
</dbReference>
<dbReference type="AlphaFoldDB" id="A0A2S8A8X1"/>
<dbReference type="Proteomes" id="UP000238042">
    <property type="component" value="Unassembled WGS sequence"/>
</dbReference>
<dbReference type="EMBL" id="PSZM01000043">
    <property type="protein sequence ID" value="PQL91019.1"/>
    <property type="molecule type" value="Genomic_DNA"/>
</dbReference>
<evidence type="ECO:0008006" key="3">
    <source>
        <dbReference type="Google" id="ProtNLM"/>
    </source>
</evidence>
<proteinExistence type="predicted"/>
<sequence>MKRKNNTYDLKFANLNAFFCLSCNNAGIQDFYLHRDTLVIDIPWGPSIAPQFKEFHFIFNKKKQNWFLASTILLGGNDAGFVSNSYYKILNPIISIKDFYAENYLAQFNQKAEIISIGFEPGNFKKLLEQLKNIKEKNQEKYLKKILTEREIFLISYKYSYNRVSDIDYSTITLKNVQYANDSGYYLEQMNILNPAEELLKNVIRQFPDRMVAYLNLGDVYRKKKALKNATYNYHIYVNMMMNKGLSDKIPLYVLDYIN</sequence>
<dbReference type="OrthoDB" id="696955at2"/>
<keyword evidence="2" id="KW-1185">Reference proteome</keyword>
<dbReference type="RefSeq" id="WP_105247286.1">
    <property type="nucleotide sequence ID" value="NZ_PSZM01000043.1"/>
</dbReference>
<accession>A0A2S8A8X1</accession>